<comment type="caution">
    <text evidence="2">The sequence shown here is derived from an EMBL/GenBank/DDBJ whole genome shotgun (WGS) entry which is preliminary data.</text>
</comment>
<dbReference type="Pfam" id="PF01582">
    <property type="entry name" value="TIR"/>
    <property type="match status" value="1"/>
</dbReference>
<proteinExistence type="predicted"/>
<dbReference type="GO" id="GO:0007165">
    <property type="term" value="P:signal transduction"/>
    <property type="evidence" value="ECO:0007669"/>
    <property type="project" value="InterPro"/>
</dbReference>
<dbReference type="GO" id="GO:0006952">
    <property type="term" value="P:defense response"/>
    <property type="evidence" value="ECO:0007669"/>
    <property type="project" value="InterPro"/>
</dbReference>
<dbReference type="InterPro" id="IPR002182">
    <property type="entry name" value="NB-ARC"/>
</dbReference>
<evidence type="ECO:0000313" key="3">
    <source>
        <dbReference type="Proteomes" id="UP000811246"/>
    </source>
</evidence>
<evidence type="ECO:0000259" key="1">
    <source>
        <dbReference type="PROSITE" id="PS50104"/>
    </source>
</evidence>
<dbReference type="EMBL" id="CM031833">
    <property type="protein sequence ID" value="KAG6695734.1"/>
    <property type="molecule type" value="Genomic_DNA"/>
</dbReference>
<feature type="domain" description="TIR" evidence="1">
    <location>
        <begin position="52"/>
        <end position="214"/>
    </location>
</feature>
<sequence>MGEIRTHTFSDKEEERWEKFESSSFFALYPHVSLHLITPDPSSFKEATKISISSMAIPNVSKFSSPSSSHQWNHDVFLSFRGKDTRNTFTGHLYNALIIKGINTFRDDISIIVFSKNYATSTWCLDELVKILECQKSIGQMVQPIFYDVDPSAVRKQLGEVMDMHEKKFKDDIQRVLRWKVALKEAANLSGWHLNNGHESDFIKRIVEEISSILMKRTFLDVAKNPVGLDSHIKAMSELLSVGNDDVRMVGIHGIGGIGKTTIAKAVYNSFAHQFQSCSFLADVRETTNQSSLAQLQETLLFETLSMNTNLKVGSVDRGITIIKERLCHKKVLLVLDDVNEVEQLDKLARDKNWFGPGSRIIITTRDQRVLDYHGQVEGKYEILELSDADALQLLSWNVFKKSYPEGYEELTDRVGTYNAIQGIKLDLFGKKDILLNPSAFTRMKRLRLLIIRHAHFSESPKSLSNELILLDWDGYLSPSLSSNFLPQKLVTLNMRHSKIKQFKGIKVCENLRKINFCFCKYLTCIPDISMMANLESLNVEGCCNLVKVDRSVGNLNELSFLDVTYCSKLRRLPNLNFEKFPNIVGEIPLLSFISIDNSPIQELPLSVEYLIGLEVISIVSCKNLRDLPRSICKLPRLKNLWISRCTNLGRFPKSSSSSSTNLGWLASSKRNKTQDMSLSHQTRENGMCFRVPPPKNAKLAGLVVGIVLKRREGSELRPLSYLNLKFSIINNGRQLALVAYPLSNGYRLESDGVPWLLCLPRGALKWWDEITNEGDHFGVSFQCDVFPSTVADKDKCNKRLGVHFVFEQDDNMDDNDDDDPRVVQHYYPPNNKNKIVLENDNCCQPQQQLAEEQALTHCGGPSYIFDS</sequence>
<dbReference type="Pfam" id="PF00931">
    <property type="entry name" value="NB-ARC"/>
    <property type="match status" value="1"/>
</dbReference>
<dbReference type="InterPro" id="IPR000157">
    <property type="entry name" value="TIR_dom"/>
</dbReference>
<dbReference type="Proteomes" id="UP000811246">
    <property type="component" value="Chromosome 9"/>
</dbReference>
<reference evidence="2" key="1">
    <citation type="submission" date="2021-01" db="EMBL/GenBank/DDBJ databases">
        <authorList>
            <person name="Lovell J.T."/>
            <person name="Bentley N."/>
            <person name="Bhattarai G."/>
            <person name="Jenkins J.W."/>
            <person name="Sreedasyam A."/>
            <person name="Alarcon Y."/>
            <person name="Bock C."/>
            <person name="Boston L."/>
            <person name="Carlson J."/>
            <person name="Cervantes K."/>
            <person name="Clermont K."/>
            <person name="Krom N."/>
            <person name="Kubenka K."/>
            <person name="Mamidi S."/>
            <person name="Mattison C."/>
            <person name="Monteros M."/>
            <person name="Pisani C."/>
            <person name="Plott C."/>
            <person name="Rajasekar S."/>
            <person name="Rhein H.S."/>
            <person name="Rohla C."/>
            <person name="Song M."/>
            <person name="Hilaire R.S."/>
            <person name="Shu S."/>
            <person name="Wells L."/>
            <person name="Wang X."/>
            <person name="Webber J."/>
            <person name="Heerema R.J."/>
            <person name="Klein P."/>
            <person name="Conner P."/>
            <person name="Grauke L."/>
            <person name="Grimwood J."/>
            <person name="Schmutz J."/>
            <person name="Randall J.J."/>
        </authorList>
    </citation>
    <scope>NUCLEOTIDE SEQUENCE</scope>
    <source>
        <tissue evidence="2">Leaf</tissue>
    </source>
</reference>
<dbReference type="GO" id="GO:0043531">
    <property type="term" value="F:ADP binding"/>
    <property type="evidence" value="ECO:0007669"/>
    <property type="project" value="InterPro"/>
</dbReference>
<protein>
    <recommendedName>
        <fullName evidence="1">TIR domain-containing protein</fullName>
    </recommendedName>
</protein>
<dbReference type="InterPro" id="IPR044974">
    <property type="entry name" value="Disease_R_plants"/>
</dbReference>
<dbReference type="PANTHER" id="PTHR11017">
    <property type="entry name" value="LEUCINE-RICH REPEAT-CONTAINING PROTEIN"/>
    <property type="match status" value="1"/>
</dbReference>
<gene>
    <name evidence="2" type="ORF">I3842_09G112500</name>
</gene>
<evidence type="ECO:0000313" key="2">
    <source>
        <dbReference type="EMBL" id="KAG6695734.1"/>
    </source>
</evidence>
<dbReference type="AlphaFoldDB" id="A0A922E2X3"/>
<organism evidence="2 3">
    <name type="scientific">Carya illinoinensis</name>
    <name type="common">Pecan</name>
    <dbReference type="NCBI Taxonomy" id="32201"/>
    <lineage>
        <taxon>Eukaryota</taxon>
        <taxon>Viridiplantae</taxon>
        <taxon>Streptophyta</taxon>
        <taxon>Embryophyta</taxon>
        <taxon>Tracheophyta</taxon>
        <taxon>Spermatophyta</taxon>
        <taxon>Magnoliopsida</taxon>
        <taxon>eudicotyledons</taxon>
        <taxon>Gunneridae</taxon>
        <taxon>Pentapetalae</taxon>
        <taxon>rosids</taxon>
        <taxon>fabids</taxon>
        <taxon>Fagales</taxon>
        <taxon>Juglandaceae</taxon>
        <taxon>Carya</taxon>
    </lineage>
</organism>
<dbReference type="SMART" id="SM00255">
    <property type="entry name" value="TIR"/>
    <property type="match status" value="1"/>
</dbReference>
<dbReference type="PANTHER" id="PTHR11017:SF559">
    <property type="entry name" value="DISEASE RESISTANCE PROTEIN CHL1"/>
    <property type="match status" value="1"/>
</dbReference>
<dbReference type="PROSITE" id="PS50104">
    <property type="entry name" value="TIR"/>
    <property type="match status" value="1"/>
</dbReference>
<name>A0A922E2X3_CARIL</name>
<accession>A0A922E2X3</accession>